<gene>
    <name evidence="1" type="ORF">LCGC14_3110700</name>
</gene>
<accession>A0A0F8WU28</accession>
<sequence>MKAIISELWDTGLDIITTENDSGEISCMADLRKCENVLVGEKHEYFTEAMIDDSLVNIDFRTVSHPTGCGRMSICFIN</sequence>
<proteinExistence type="predicted"/>
<reference evidence="1" key="1">
    <citation type="journal article" date="2015" name="Nature">
        <title>Complex archaea that bridge the gap between prokaryotes and eukaryotes.</title>
        <authorList>
            <person name="Spang A."/>
            <person name="Saw J.H."/>
            <person name="Jorgensen S.L."/>
            <person name="Zaremba-Niedzwiedzka K."/>
            <person name="Martijn J."/>
            <person name="Lind A.E."/>
            <person name="van Eijk R."/>
            <person name="Schleper C."/>
            <person name="Guy L."/>
            <person name="Ettema T.J."/>
        </authorList>
    </citation>
    <scope>NUCLEOTIDE SEQUENCE</scope>
</reference>
<evidence type="ECO:0000313" key="1">
    <source>
        <dbReference type="EMBL" id="KKK51865.1"/>
    </source>
</evidence>
<organism evidence="1">
    <name type="scientific">marine sediment metagenome</name>
    <dbReference type="NCBI Taxonomy" id="412755"/>
    <lineage>
        <taxon>unclassified sequences</taxon>
        <taxon>metagenomes</taxon>
        <taxon>ecological metagenomes</taxon>
    </lineage>
</organism>
<protein>
    <submittedName>
        <fullName evidence="1">Uncharacterized protein</fullName>
    </submittedName>
</protein>
<dbReference type="EMBL" id="LAZR01067295">
    <property type="protein sequence ID" value="KKK51865.1"/>
    <property type="molecule type" value="Genomic_DNA"/>
</dbReference>
<name>A0A0F8WU28_9ZZZZ</name>
<dbReference type="AlphaFoldDB" id="A0A0F8WU28"/>
<comment type="caution">
    <text evidence="1">The sequence shown here is derived from an EMBL/GenBank/DDBJ whole genome shotgun (WGS) entry which is preliminary data.</text>
</comment>